<name>A0A4Y7PXG2_9AGAM</name>
<evidence type="ECO:0000256" key="3">
    <source>
        <dbReference type="ARBA" id="ARBA00024042"/>
    </source>
</evidence>
<dbReference type="PROSITE" id="PS51349">
    <property type="entry name" value="FMN_HYDROXY_ACID_DH_2"/>
    <property type="match status" value="1"/>
</dbReference>
<dbReference type="EMBL" id="ML170194">
    <property type="protein sequence ID" value="TDL19761.1"/>
    <property type="molecule type" value="Genomic_DNA"/>
</dbReference>
<comment type="similarity">
    <text evidence="3">Belongs to the FMN-dependent alpha-hydroxy acid dehydrogenase family.</text>
</comment>
<dbReference type="InterPro" id="IPR012133">
    <property type="entry name" value="Alpha-hydoxy_acid_DH_FMN"/>
</dbReference>
<feature type="binding site" evidence="5">
    <location>
        <position position="320"/>
    </location>
    <ligand>
        <name>glyoxylate</name>
        <dbReference type="ChEBI" id="CHEBI:36655"/>
    </ligand>
</feature>
<dbReference type="InterPro" id="IPR008259">
    <property type="entry name" value="FMN_hydac_DH_AS"/>
</dbReference>
<keyword evidence="2" id="KW-0560">Oxidoreductase</keyword>
<proteinExistence type="inferred from homology"/>
<keyword evidence="5" id="KW-0288">FMN</keyword>
<accession>A0A4Y7PXG2</accession>
<feature type="binding site" evidence="5">
    <location>
        <position position="162"/>
    </location>
    <ligand>
        <name>FMN</name>
        <dbReference type="ChEBI" id="CHEBI:58210"/>
    </ligand>
</feature>
<feature type="binding site" evidence="5">
    <location>
        <position position="140"/>
    </location>
    <ligand>
        <name>FMN</name>
        <dbReference type="ChEBI" id="CHEBI:58210"/>
    </ligand>
</feature>
<protein>
    <submittedName>
        <fullName evidence="7">FMN-dependent alpha-hydroxy acid dehydrogenase</fullName>
    </submittedName>
</protein>
<evidence type="ECO:0000256" key="4">
    <source>
        <dbReference type="PIRSR" id="PIRSR000138-1"/>
    </source>
</evidence>
<dbReference type="GO" id="GO:0010181">
    <property type="term" value="F:FMN binding"/>
    <property type="evidence" value="ECO:0007669"/>
    <property type="project" value="InterPro"/>
</dbReference>
<dbReference type="STRING" id="50990.A0A4Y7PXG2"/>
<dbReference type="AlphaFoldDB" id="A0A4Y7PXG2"/>
<evidence type="ECO:0000256" key="2">
    <source>
        <dbReference type="ARBA" id="ARBA00023002"/>
    </source>
</evidence>
<feature type="binding site" evidence="5">
    <location>
        <begin position="381"/>
        <end position="382"/>
    </location>
    <ligand>
        <name>FMN</name>
        <dbReference type="ChEBI" id="CHEBI:58210"/>
    </ligand>
</feature>
<dbReference type="Proteomes" id="UP000294933">
    <property type="component" value="Unassembled WGS sequence"/>
</dbReference>
<evidence type="ECO:0000259" key="6">
    <source>
        <dbReference type="PROSITE" id="PS51349"/>
    </source>
</evidence>
<dbReference type="Pfam" id="PF01070">
    <property type="entry name" value="FMN_dh"/>
    <property type="match status" value="1"/>
</dbReference>
<sequence length="434" mass="47799">MTEKPSEISSNKPSRSWSTYMTDIYVSRRPPLLDTVAVDKIEEKAREKMKDNIGAFLYVFGSAGTCSTDRANRAAFDKWKIVPRMLRNASERNIETTIFGVKHSSPLILAPIGVQAIMHPEAELATARAAKALGVGMVMSTASSRSMEEVGEANGDGERWFQLYWPRTNEVTASLLSRAKSSGFTALVITLDTVLLGWRPHDLDTAYLPFGHGTGIAVGTSDPVFMSRFDVPPHSKHVEFPYEPKKLDELFIKGDKEVRTRVRLGREWLAEVNSGHFRTWEDLKIIREHWDGPVVLKGIQSIADAEMAVDFVDGIVVSNHGGRQVDGAIASLDALAKICMSEKIMEAQSDGKFTVLFDSGIRTGSDIIKALALGAQAVLLGRPYIYGLCLGGQAGIEQQVRTILADMEITMGLCGYKNVEEIREDIGFVVKESD</sequence>
<feature type="binding site" evidence="5">
    <location>
        <begin position="111"/>
        <end position="113"/>
    </location>
    <ligand>
        <name>FMN</name>
        <dbReference type="ChEBI" id="CHEBI:58210"/>
    </ligand>
</feature>
<gene>
    <name evidence="7" type="ORF">BD410DRAFT_791928</name>
</gene>
<dbReference type="PANTHER" id="PTHR10578">
    <property type="entry name" value="S -2-HYDROXY-ACID OXIDASE-RELATED"/>
    <property type="match status" value="1"/>
</dbReference>
<evidence type="ECO:0000313" key="8">
    <source>
        <dbReference type="Proteomes" id="UP000294933"/>
    </source>
</evidence>
<keyword evidence="5" id="KW-0285">Flavoprotein</keyword>
<dbReference type="InterPro" id="IPR000262">
    <property type="entry name" value="FMN-dep_DH"/>
</dbReference>
<feature type="binding site" evidence="5">
    <location>
        <position position="323"/>
    </location>
    <ligand>
        <name>glyoxylate</name>
        <dbReference type="ChEBI" id="CHEBI:36655"/>
    </ligand>
</feature>
<feature type="binding site" evidence="5">
    <location>
        <position position="297"/>
    </location>
    <ligand>
        <name>FMN</name>
        <dbReference type="ChEBI" id="CHEBI:58210"/>
    </ligand>
</feature>
<reference evidence="7 8" key="1">
    <citation type="submission" date="2018-06" db="EMBL/GenBank/DDBJ databases">
        <title>A transcriptomic atlas of mushroom development highlights an independent origin of complex multicellularity.</title>
        <authorList>
            <consortium name="DOE Joint Genome Institute"/>
            <person name="Krizsan K."/>
            <person name="Almasi E."/>
            <person name="Merenyi Z."/>
            <person name="Sahu N."/>
            <person name="Viragh M."/>
            <person name="Koszo T."/>
            <person name="Mondo S."/>
            <person name="Kiss B."/>
            <person name="Balint B."/>
            <person name="Kues U."/>
            <person name="Barry K."/>
            <person name="Hegedus J.C."/>
            <person name="Henrissat B."/>
            <person name="Johnson J."/>
            <person name="Lipzen A."/>
            <person name="Ohm R."/>
            <person name="Nagy I."/>
            <person name="Pangilinan J."/>
            <person name="Yan J."/>
            <person name="Xiong Y."/>
            <person name="Grigoriev I.V."/>
            <person name="Hibbett D.S."/>
            <person name="Nagy L.G."/>
        </authorList>
    </citation>
    <scope>NUCLEOTIDE SEQUENCE [LARGE SCALE GENOMIC DNA]</scope>
    <source>
        <strain evidence="7 8">SZMC22713</strain>
    </source>
</reference>
<dbReference type="PROSITE" id="PS00557">
    <property type="entry name" value="FMN_HYDROXY_ACID_DH_1"/>
    <property type="match status" value="1"/>
</dbReference>
<feature type="binding site" evidence="5">
    <location>
        <position position="199"/>
    </location>
    <ligand>
        <name>glyoxylate</name>
        <dbReference type="ChEBI" id="CHEBI:36655"/>
    </ligand>
</feature>
<feature type="active site" description="Proton acceptor" evidence="4">
    <location>
        <position position="320"/>
    </location>
</feature>
<dbReference type="SUPFAM" id="SSF51395">
    <property type="entry name" value="FMN-linked oxidoreductases"/>
    <property type="match status" value="1"/>
</dbReference>
<feature type="binding site" evidence="5">
    <location>
        <position position="318"/>
    </location>
    <ligand>
        <name>FMN</name>
        <dbReference type="ChEBI" id="CHEBI:58210"/>
    </ligand>
</feature>
<dbReference type="PIRSF" id="PIRSF000138">
    <property type="entry name" value="Al-hdrx_acd_dh"/>
    <property type="match status" value="1"/>
</dbReference>
<feature type="binding site" evidence="5">
    <location>
        <begin position="358"/>
        <end position="362"/>
    </location>
    <ligand>
        <name>FMN</name>
        <dbReference type="ChEBI" id="CHEBI:58210"/>
    </ligand>
</feature>
<dbReference type="PANTHER" id="PTHR10578:SF143">
    <property type="entry name" value="FMN-DEPENDENT ALPHA-HYDROXY ACID DEHYDROGENASE PB1A11.03"/>
    <property type="match status" value="1"/>
</dbReference>
<feature type="domain" description="FMN hydroxy acid dehydrogenase" evidence="6">
    <location>
        <begin position="32"/>
        <end position="432"/>
    </location>
</feature>
<dbReference type="Gene3D" id="3.20.20.70">
    <property type="entry name" value="Aldolase class I"/>
    <property type="match status" value="1"/>
</dbReference>
<evidence type="ECO:0000256" key="5">
    <source>
        <dbReference type="PIRSR" id="PIRSR000138-2"/>
    </source>
</evidence>
<comment type="cofactor">
    <cofactor evidence="1">
        <name>FMN</name>
        <dbReference type="ChEBI" id="CHEBI:58210"/>
    </cofactor>
</comment>
<feature type="binding site" evidence="5">
    <location>
        <position position="190"/>
    </location>
    <ligand>
        <name>FMN</name>
        <dbReference type="ChEBI" id="CHEBI:58210"/>
    </ligand>
</feature>
<dbReference type="InterPro" id="IPR037396">
    <property type="entry name" value="FMN_HAD"/>
</dbReference>
<evidence type="ECO:0000313" key="7">
    <source>
        <dbReference type="EMBL" id="TDL19761.1"/>
    </source>
</evidence>
<dbReference type="VEuPathDB" id="FungiDB:BD410DRAFT_791928"/>
<organism evidence="7 8">
    <name type="scientific">Rickenella mellea</name>
    <dbReference type="NCBI Taxonomy" id="50990"/>
    <lineage>
        <taxon>Eukaryota</taxon>
        <taxon>Fungi</taxon>
        <taxon>Dikarya</taxon>
        <taxon>Basidiomycota</taxon>
        <taxon>Agaricomycotina</taxon>
        <taxon>Agaricomycetes</taxon>
        <taxon>Hymenochaetales</taxon>
        <taxon>Rickenellaceae</taxon>
        <taxon>Rickenella</taxon>
    </lineage>
</organism>
<dbReference type="InterPro" id="IPR013785">
    <property type="entry name" value="Aldolase_TIM"/>
</dbReference>
<dbReference type="OrthoDB" id="25826at2759"/>
<keyword evidence="8" id="KW-1185">Reference proteome</keyword>
<evidence type="ECO:0000256" key="1">
    <source>
        <dbReference type="ARBA" id="ARBA00001917"/>
    </source>
</evidence>
<feature type="binding site" evidence="5">
    <location>
        <position position="58"/>
    </location>
    <ligand>
        <name>glyoxylate</name>
        <dbReference type="ChEBI" id="CHEBI:36655"/>
    </ligand>
</feature>
<feature type="binding site" evidence="5">
    <location>
        <position position="164"/>
    </location>
    <ligand>
        <name>glyoxylate</name>
        <dbReference type="ChEBI" id="CHEBI:36655"/>
    </ligand>
</feature>
<dbReference type="GO" id="GO:0016491">
    <property type="term" value="F:oxidoreductase activity"/>
    <property type="evidence" value="ECO:0007669"/>
    <property type="project" value="UniProtKB-KW"/>
</dbReference>